<name>A0A2B7ZTT9_9EURO</name>
<feature type="compositionally biased region" description="Pro residues" evidence="1">
    <location>
        <begin position="175"/>
        <end position="191"/>
    </location>
</feature>
<evidence type="ECO:0000313" key="2">
    <source>
        <dbReference type="EMBL" id="PGH36177.1"/>
    </source>
</evidence>
<gene>
    <name evidence="2" type="ORF">GX50_01033</name>
</gene>
<evidence type="ECO:0000313" key="3">
    <source>
        <dbReference type="Proteomes" id="UP000226031"/>
    </source>
</evidence>
<keyword evidence="3" id="KW-1185">Reference proteome</keyword>
<dbReference type="AlphaFoldDB" id="A0A2B7ZTT9"/>
<accession>A0A2B7ZTT9</accession>
<reference evidence="2 3" key="1">
    <citation type="submission" date="2017-10" db="EMBL/GenBank/DDBJ databases">
        <title>Comparative genomics in systemic dimorphic fungi from Ajellomycetaceae.</title>
        <authorList>
            <person name="Munoz J.F."/>
            <person name="Mcewen J.G."/>
            <person name="Clay O.K."/>
            <person name="Cuomo C.A."/>
        </authorList>
    </citation>
    <scope>NUCLEOTIDE SEQUENCE [LARGE SCALE GENOMIC DNA]</scope>
    <source>
        <strain evidence="2 3">UAMH4076</strain>
    </source>
</reference>
<comment type="caution">
    <text evidence="2">The sequence shown here is derived from an EMBL/GenBank/DDBJ whole genome shotgun (WGS) entry which is preliminary data.</text>
</comment>
<organism evidence="2 3">
    <name type="scientific">[Emmonsia] crescens</name>
    <dbReference type="NCBI Taxonomy" id="73230"/>
    <lineage>
        <taxon>Eukaryota</taxon>
        <taxon>Fungi</taxon>
        <taxon>Dikarya</taxon>
        <taxon>Ascomycota</taxon>
        <taxon>Pezizomycotina</taxon>
        <taxon>Eurotiomycetes</taxon>
        <taxon>Eurotiomycetidae</taxon>
        <taxon>Onygenales</taxon>
        <taxon>Ajellomycetaceae</taxon>
        <taxon>Emergomyces</taxon>
    </lineage>
</organism>
<evidence type="ECO:0000256" key="1">
    <source>
        <dbReference type="SAM" id="MobiDB-lite"/>
    </source>
</evidence>
<protein>
    <submittedName>
        <fullName evidence="2">Uncharacterized protein</fullName>
    </submittedName>
</protein>
<dbReference type="Proteomes" id="UP000226031">
    <property type="component" value="Unassembled WGS sequence"/>
</dbReference>
<feature type="region of interest" description="Disordered" evidence="1">
    <location>
        <begin position="152"/>
        <end position="199"/>
    </location>
</feature>
<sequence length="281" mass="30528">MASNPFDIRPEDPAPSYEESLSSTAYIKDTSKHIPNSSPSLLPLPTQLADTRTQRIDFILTRYVDPLLLSQGAAGLYKTTFVLVPSSVSSLQGAVSNAYTTPEEPQIVGFPSSEVVKLIRLYGEENAMEFWRQPAVVAELDSALKAKLVASGHRLHQPSEDETSSDVVDGASSPAPSPSPATAPVPAPAPEPTKKSFWGRTKDLYSSKGQDLRDVVIVDRKLGWRAPGDQNANSPGKIPTGLVNVSIVWKEVCLRISNEMGLYENLGYQHIAELRAKIMIS</sequence>
<dbReference type="VEuPathDB" id="FungiDB:EMCG_01464"/>
<proteinExistence type="predicted"/>
<dbReference type="EMBL" id="PDND01000011">
    <property type="protein sequence ID" value="PGH36177.1"/>
    <property type="molecule type" value="Genomic_DNA"/>
</dbReference>